<reference evidence="1 2" key="1">
    <citation type="submission" date="2013-12" db="EMBL/GenBank/DDBJ databases">
        <title>Draft genome of the parsitic nematode Ancylostoma duodenale.</title>
        <authorList>
            <person name="Mitreva M."/>
        </authorList>
    </citation>
    <scope>NUCLEOTIDE SEQUENCE [LARGE SCALE GENOMIC DNA]</scope>
    <source>
        <strain evidence="1 2">Zhejiang</strain>
    </source>
</reference>
<dbReference type="OrthoDB" id="5874059at2759"/>
<gene>
    <name evidence="1" type="ORF">ANCDUO_22555</name>
</gene>
<sequence>MQTPQSRVFHCRENGAMVEVFYEQLNFEMLTESEAYGVSERGSNRLLAIYCRKCVLAGQRTLSVRQLACRFWRSARTLVRYIVPHMLRVRLPVPGDDLHERAAQLDV</sequence>
<keyword evidence="2" id="KW-1185">Reference proteome</keyword>
<evidence type="ECO:0000313" key="1">
    <source>
        <dbReference type="EMBL" id="KIH47385.1"/>
    </source>
</evidence>
<protein>
    <submittedName>
        <fullName evidence="1">Uncharacterized protein</fullName>
    </submittedName>
</protein>
<feature type="non-terminal residue" evidence="1">
    <location>
        <position position="107"/>
    </location>
</feature>
<proteinExistence type="predicted"/>
<dbReference type="AlphaFoldDB" id="A0A0C2FFM8"/>
<dbReference type="EMBL" id="KN767786">
    <property type="protein sequence ID" value="KIH47385.1"/>
    <property type="molecule type" value="Genomic_DNA"/>
</dbReference>
<name>A0A0C2FFM8_9BILA</name>
<accession>A0A0C2FFM8</accession>
<organism evidence="1 2">
    <name type="scientific">Ancylostoma duodenale</name>
    <dbReference type="NCBI Taxonomy" id="51022"/>
    <lineage>
        <taxon>Eukaryota</taxon>
        <taxon>Metazoa</taxon>
        <taxon>Ecdysozoa</taxon>
        <taxon>Nematoda</taxon>
        <taxon>Chromadorea</taxon>
        <taxon>Rhabditida</taxon>
        <taxon>Rhabditina</taxon>
        <taxon>Rhabditomorpha</taxon>
        <taxon>Strongyloidea</taxon>
        <taxon>Ancylostomatidae</taxon>
        <taxon>Ancylostomatinae</taxon>
        <taxon>Ancylostoma</taxon>
    </lineage>
</organism>
<evidence type="ECO:0000313" key="2">
    <source>
        <dbReference type="Proteomes" id="UP000054047"/>
    </source>
</evidence>
<dbReference type="Proteomes" id="UP000054047">
    <property type="component" value="Unassembled WGS sequence"/>
</dbReference>